<dbReference type="Proteomes" id="UP001396898">
    <property type="component" value="Unassembled WGS sequence"/>
</dbReference>
<evidence type="ECO:0000256" key="1">
    <source>
        <dbReference type="SAM" id="MobiDB-lite"/>
    </source>
</evidence>
<evidence type="ECO:0000313" key="2">
    <source>
        <dbReference type="EMBL" id="KAK8033620.1"/>
    </source>
</evidence>
<name>A0ABR1SIR5_9PEZI</name>
<protein>
    <submittedName>
        <fullName evidence="2">Uncharacterized protein</fullName>
    </submittedName>
</protein>
<keyword evidence="3" id="KW-1185">Reference proteome</keyword>
<evidence type="ECO:0000313" key="3">
    <source>
        <dbReference type="Proteomes" id="UP001396898"/>
    </source>
</evidence>
<sequence>MSVTGATGWFRQCNNGYDPVGLQEQLKHKVFGQWPIEFIWDLRWQEGASFFSVTDVEMPSFWAIFDNQFAAKLSQLNPWTLTLETFRELLPQDPSYNIVGTLLPIDFTAWSCRKEVRETCPLRSLDYQSWPYRKYALILKTSGDMRGTPLGVGVILAELPSARPRGKKGKSKAKSKAKPDDSPRRFGRLQTFQFADHQPWHEYTVKCEDIAIQDLKPVWVVY</sequence>
<accession>A0ABR1SIR5</accession>
<gene>
    <name evidence="2" type="ORF">PG991_003018</name>
</gene>
<feature type="region of interest" description="Disordered" evidence="1">
    <location>
        <begin position="163"/>
        <end position="185"/>
    </location>
</feature>
<comment type="caution">
    <text evidence="2">The sequence shown here is derived from an EMBL/GenBank/DDBJ whole genome shotgun (WGS) entry which is preliminary data.</text>
</comment>
<proteinExistence type="predicted"/>
<organism evidence="2 3">
    <name type="scientific">Apiospora marii</name>
    <dbReference type="NCBI Taxonomy" id="335849"/>
    <lineage>
        <taxon>Eukaryota</taxon>
        <taxon>Fungi</taxon>
        <taxon>Dikarya</taxon>
        <taxon>Ascomycota</taxon>
        <taxon>Pezizomycotina</taxon>
        <taxon>Sordariomycetes</taxon>
        <taxon>Xylariomycetidae</taxon>
        <taxon>Amphisphaeriales</taxon>
        <taxon>Apiosporaceae</taxon>
        <taxon>Apiospora</taxon>
    </lineage>
</organism>
<feature type="compositionally biased region" description="Basic residues" evidence="1">
    <location>
        <begin position="164"/>
        <end position="176"/>
    </location>
</feature>
<dbReference type="EMBL" id="JAQQWI010000006">
    <property type="protein sequence ID" value="KAK8033620.1"/>
    <property type="molecule type" value="Genomic_DNA"/>
</dbReference>
<reference evidence="2 3" key="1">
    <citation type="submission" date="2023-01" db="EMBL/GenBank/DDBJ databases">
        <title>Analysis of 21 Apiospora genomes using comparative genomics revels a genus with tremendous synthesis potential of carbohydrate active enzymes and secondary metabolites.</title>
        <authorList>
            <person name="Sorensen T."/>
        </authorList>
    </citation>
    <scope>NUCLEOTIDE SEQUENCE [LARGE SCALE GENOMIC DNA]</scope>
    <source>
        <strain evidence="2 3">CBS 20057</strain>
    </source>
</reference>